<accession>A0AAW0CTH4</accession>
<feature type="compositionally biased region" description="Basic and acidic residues" evidence="1">
    <location>
        <begin position="247"/>
        <end position="258"/>
    </location>
</feature>
<dbReference type="AlphaFoldDB" id="A0AAW0CTH4"/>
<feature type="region of interest" description="Disordered" evidence="1">
    <location>
        <begin position="102"/>
        <end position="149"/>
    </location>
</feature>
<feature type="compositionally biased region" description="Acidic residues" evidence="1">
    <location>
        <begin position="308"/>
        <end position="317"/>
    </location>
</feature>
<organism evidence="2 3">
    <name type="scientific">Favolaschia claudopus</name>
    <dbReference type="NCBI Taxonomy" id="2862362"/>
    <lineage>
        <taxon>Eukaryota</taxon>
        <taxon>Fungi</taxon>
        <taxon>Dikarya</taxon>
        <taxon>Basidiomycota</taxon>
        <taxon>Agaricomycotina</taxon>
        <taxon>Agaricomycetes</taxon>
        <taxon>Agaricomycetidae</taxon>
        <taxon>Agaricales</taxon>
        <taxon>Marasmiineae</taxon>
        <taxon>Mycenaceae</taxon>
        <taxon>Favolaschia</taxon>
    </lineage>
</organism>
<proteinExistence type="predicted"/>
<gene>
    <name evidence="2" type="ORF">R3P38DRAFT_2611153</name>
</gene>
<reference evidence="2 3" key="1">
    <citation type="journal article" date="2024" name="J Genomics">
        <title>Draft genome sequencing and assembly of Favolaschia claudopus CIRM-BRFM 2984 isolated from oak limbs.</title>
        <authorList>
            <person name="Navarro D."/>
            <person name="Drula E."/>
            <person name="Chaduli D."/>
            <person name="Cazenave R."/>
            <person name="Ahrendt S."/>
            <person name="Wang J."/>
            <person name="Lipzen A."/>
            <person name="Daum C."/>
            <person name="Barry K."/>
            <person name="Grigoriev I.V."/>
            <person name="Favel A."/>
            <person name="Rosso M.N."/>
            <person name="Martin F."/>
        </authorList>
    </citation>
    <scope>NUCLEOTIDE SEQUENCE [LARGE SCALE GENOMIC DNA]</scope>
    <source>
        <strain evidence="2 3">CIRM-BRFM 2984</strain>
    </source>
</reference>
<evidence type="ECO:0000313" key="3">
    <source>
        <dbReference type="Proteomes" id="UP001362999"/>
    </source>
</evidence>
<dbReference type="EMBL" id="JAWWNJ010000013">
    <property type="protein sequence ID" value="KAK7042101.1"/>
    <property type="molecule type" value="Genomic_DNA"/>
</dbReference>
<feature type="region of interest" description="Disordered" evidence="1">
    <location>
        <begin position="233"/>
        <end position="370"/>
    </location>
</feature>
<feature type="compositionally biased region" description="Low complexity" evidence="1">
    <location>
        <begin position="273"/>
        <end position="286"/>
    </location>
</feature>
<feature type="compositionally biased region" description="Low complexity" evidence="1">
    <location>
        <begin position="355"/>
        <end position="369"/>
    </location>
</feature>
<dbReference type="Proteomes" id="UP001362999">
    <property type="component" value="Unassembled WGS sequence"/>
</dbReference>
<evidence type="ECO:0000313" key="2">
    <source>
        <dbReference type="EMBL" id="KAK7042101.1"/>
    </source>
</evidence>
<feature type="compositionally biased region" description="Low complexity" evidence="1">
    <location>
        <begin position="237"/>
        <end position="246"/>
    </location>
</feature>
<keyword evidence="3" id="KW-1185">Reference proteome</keyword>
<sequence>MTRTTTFIIETTGGSPTFHIPFPISSLAALASSSTNNPHENVKFLFRNSGGRPTFHVGGAEVGVSSAEAWDYATVVEAVMGQRRKRLPLGLGTPNVRVKVEEETPGVAMVGSGKGKGKRKEKETPIDPADEDPSTLRSRLSSPAAAQRRQFTREELHALARGSLAIDSIDGIENDGRQDFLYTIDPSLPPDRPMAADEQAEWTPLWNDLLHLDRVFCGPLRAVAVDNRKVKEKTKTKISTTTTTEKSQGREKEKEEKPWPPPRVRSKLKVKENTANNSNTIANAVAGPSRPAPPVNGAAMKGNSYSREEDEFADEAEAATGGKRAGPGDVEGGPARKRSRRGDGGAGEEGEEGGRTMTTTTRDSMTAAGKVGKSSVKGQLARQALFLVTLQTLSYDTYRPILTPAERTWLSAQTEFARPPGWWRPVAWLALGERMHGEDNTSPIRPLYHGVLLEAWDRGEWRFRGHEGVGKVGVPWGEWVRGEEGKRWVAGAR</sequence>
<name>A0AAW0CTH4_9AGAR</name>
<comment type="caution">
    <text evidence="2">The sequence shown here is derived from an EMBL/GenBank/DDBJ whole genome shotgun (WGS) entry which is preliminary data.</text>
</comment>
<evidence type="ECO:0000256" key="1">
    <source>
        <dbReference type="SAM" id="MobiDB-lite"/>
    </source>
</evidence>
<protein>
    <submittedName>
        <fullName evidence="2">Aldo-ket-red domain-containing protein</fullName>
    </submittedName>
</protein>